<feature type="domain" description="CRISPR-associated protein Cas6 C-terminal" evidence="1">
    <location>
        <begin position="134"/>
        <end position="248"/>
    </location>
</feature>
<evidence type="ECO:0000313" key="3">
    <source>
        <dbReference type="Proteomes" id="UP000830167"/>
    </source>
</evidence>
<dbReference type="RefSeq" id="WP_347439173.1">
    <property type="nucleotide sequence ID" value="NZ_CP089291.1"/>
</dbReference>
<dbReference type="Proteomes" id="UP000830167">
    <property type="component" value="Chromosome"/>
</dbReference>
<proteinExistence type="predicted"/>
<dbReference type="InterPro" id="IPR045747">
    <property type="entry name" value="CRISPR-assoc_prot_Cas6_N_sf"/>
</dbReference>
<reference evidence="2" key="1">
    <citation type="submission" date="2021-12" db="EMBL/GenBank/DDBJ databases">
        <title>Alicyclobacillaceae gen. nov., sp. nov., isolated from chalcocite enrichment system.</title>
        <authorList>
            <person name="Jiang Z."/>
        </authorList>
    </citation>
    <scope>NUCLEOTIDE SEQUENCE</scope>
    <source>
        <strain evidence="2">MYW30-H2</strain>
    </source>
</reference>
<dbReference type="Gene3D" id="3.30.70.1890">
    <property type="match status" value="1"/>
</dbReference>
<dbReference type="Pfam" id="PF10040">
    <property type="entry name" value="CRISPR_Cas6"/>
    <property type="match status" value="1"/>
</dbReference>
<gene>
    <name evidence="2" type="primary">cas6</name>
    <name evidence="2" type="ORF">LSG31_10300</name>
</gene>
<dbReference type="InterPro" id="IPR019267">
    <property type="entry name" value="CRISPR-assoc_Cas6_C"/>
</dbReference>
<protein>
    <submittedName>
        <fullName evidence="2">CRISPR system precrRNA processing endoribonuclease RAMP protein Cas6</fullName>
    </submittedName>
</protein>
<keyword evidence="3" id="KW-1185">Reference proteome</keyword>
<evidence type="ECO:0000259" key="1">
    <source>
        <dbReference type="Pfam" id="PF10040"/>
    </source>
</evidence>
<organism evidence="2 3">
    <name type="scientific">Fodinisporobacter ferrooxydans</name>
    <dbReference type="NCBI Taxonomy" id="2901836"/>
    <lineage>
        <taxon>Bacteria</taxon>
        <taxon>Bacillati</taxon>
        <taxon>Bacillota</taxon>
        <taxon>Bacilli</taxon>
        <taxon>Bacillales</taxon>
        <taxon>Alicyclobacillaceae</taxon>
        <taxon>Fodinisporobacter</taxon>
    </lineage>
</organism>
<accession>A0ABY4CX79</accession>
<sequence length="253" mass="29219">MLQELELNFSVLHDHRRNGNINEAIHGWLFHRLKVTSPSLADQIHNMRIKPFAIDAISKKGTVLTSGKRISASICIFSPQYSHSISDSLTHALGKDYEIGRVGVKFDQMSVKRKQTYEQLIEESFSRDYEQVQVTFVSPTSFRREGVQILYPSPELVLQSLHNRWKEFCPVKTTNMDTKWEERFVVSRYQLQTKLVVFDKYPIVGCVGNIQYTRSKHANYYQDKLAHALFQFGTYSGVGYKTTMGLGRMHVAF</sequence>
<dbReference type="Gene3D" id="3.30.70.1900">
    <property type="match status" value="1"/>
</dbReference>
<dbReference type="CDD" id="cd21141">
    <property type="entry name" value="Cas6_III-like"/>
    <property type="match status" value="1"/>
</dbReference>
<dbReference type="EMBL" id="CP089291">
    <property type="protein sequence ID" value="UOF92505.1"/>
    <property type="molecule type" value="Genomic_DNA"/>
</dbReference>
<name>A0ABY4CX79_9BACL</name>
<evidence type="ECO:0000313" key="2">
    <source>
        <dbReference type="EMBL" id="UOF92505.1"/>
    </source>
</evidence>